<feature type="domain" description="F-box" evidence="1">
    <location>
        <begin position="1"/>
        <end position="47"/>
    </location>
</feature>
<evidence type="ECO:0000259" key="1">
    <source>
        <dbReference type="PROSITE" id="PS50181"/>
    </source>
</evidence>
<dbReference type="Pfam" id="PF00646">
    <property type="entry name" value="F-box"/>
    <property type="match status" value="1"/>
</dbReference>
<dbReference type="PROSITE" id="PS50181">
    <property type="entry name" value="FBOX"/>
    <property type="match status" value="1"/>
</dbReference>
<gene>
    <name evidence="2" type="ORF">FOMPIDRAFT_1131607</name>
</gene>
<reference evidence="2 3" key="1">
    <citation type="journal article" date="2012" name="Science">
        <title>The Paleozoic origin of enzymatic lignin decomposition reconstructed from 31 fungal genomes.</title>
        <authorList>
            <person name="Floudas D."/>
            <person name="Binder M."/>
            <person name="Riley R."/>
            <person name="Barry K."/>
            <person name="Blanchette R.A."/>
            <person name="Henrissat B."/>
            <person name="Martinez A.T."/>
            <person name="Otillar R."/>
            <person name="Spatafora J.W."/>
            <person name="Yadav J.S."/>
            <person name="Aerts A."/>
            <person name="Benoit I."/>
            <person name="Boyd A."/>
            <person name="Carlson A."/>
            <person name="Copeland A."/>
            <person name="Coutinho P.M."/>
            <person name="de Vries R.P."/>
            <person name="Ferreira P."/>
            <person name="Findley K."/>
            <person name="Foster B."/>
            <person name="Gaskell J."/>
            <person name="Glotzer D."/>
            <person name="Gorecki P."/>
            <person name="Heitman J."/>
            <person name="Hesse C."/>
            <person name="Hori C."/>
            <person name="Igarashi K."/>
            <person name="Jurgens J.A."/>
            <person name="Kallen N."/>
            <person name="Kersten P."/>
            <person name="Kohler A."/>
            <person name="Kuees U."/>
            <person name="Kumar T.K.A."/>
            <person name="Kuo A."/>
            <person name="LaButti K."/>
            <person name="Larrondo L.F."/>
            <person name="Lindquist E."/>
            <person name="Ling A."/>
            <person name="Lombard V."/>
            <person name="Lucas S."/>
            <person name="Lundell T."/>
            <person name="Martin R."/>
            <person name="McLaughlin D.J."/>
            <person name="Morgenstern I."/>
            <person name="Morin E."/>
            <person name="Murat C."/>
            <person name="Nagy L.G."/>
            <person name="Nolan M."/>
            <person name="Ohm R.A."/>
            <person name="Patyshakuliyeva A."/>
            <person name="Rokas A."/>
            <person name="Ruiz-Duenas F.J."/>
            <person name="Sabat G."/>
            <person name="Salamov A."/>
            <person name="Samejima M."/>
            <person name="Schmutz J."/>
            <person name="Slot J.C."/>
            <person name="St John F."/>
            <person name="Stenlid J."/>
            <person name="Sun H."/>
            <person name="Sun S."/>
            <person name="Syed K."/>
            <person name="Tsang A."/>
            <person name="Wiebenga A."/>
            <person name="Young D."/>
            <person name="Pisabarro A."/>
            <person name="Eastwood D.C."/>
            <person name="Martin F."/>
            <person name="Cullen D."/>
            <person name="Grigoriev I.V."/>
            <person name="Hibbett D.S."/>
        </authorList>
    </citation>
    <scope>NUCLEOTIDE SEQUENCE</scope>
    <source>
        <strain evidence="3">FP-58527</strain>
    </source>
</reference>
<name>S8F274_FOMSC</name>
<dbReference type="EMBL" id="KE504198">
    <property type="protein sequence ID" value="EPS95880.1"/>
    <property type="molecule type" value="Genomic_DNA"/>
</dbReference>
<protein>
    <recommendedName>
        <fullName evidence="1">F-box domain-containing protein</fullName>
    </recommendedName>
</protein>
<sequence length="103" mass="11668">MLDMPTDVIFEILRRLHPRTLLILSWTSKSLYTYLMKKSSVLIWRACLKNALGLPPCPQNVIEPVYTAFMFSTHCMACGTSDAALPVWGAYIRLCRQCAKSKA</sequence>
<keyword evidence="3" id="KW-1185">Reference proteome</keyword>
<accession>S8F274</accession>
<proteinExistence type="predicted"/>
<dbReference type="AlphaFoldDB" id="S8F274"/>
<dbReference type="HOGENOM" id="CLU_180244_0_0_1"/>
<dbReference type="STRING" id="743788.S8F274"/>
<evidence type="ECO:0000313" key="3">
    <source>
        <dbReference type="Proteomes" id="UP000015241"/>
    </source>
</evidence>
<organism evidence="2 3">
    <name type="scientific">Fomitopsis schrenkii</name>
    <name type="common">Brown rot fungus</name>
    <dbReference type="NCBI Taxonomy" id="2126942"/>
    <lineage>
        <taxon>Eukaryota</taxon>
        <taxon>Fungi</taxon>
        <taxon>Dikarya</taxon>
        <taxon>Basidiomycota</taxon>
        <taxon>Agaricomycotina</taxon>
        <taxon>Agaricomycetes</taxon>
        <taxon>Polyporales</taxon>
        <taxon>Fomitopsis</taxon>
    </lineage>
</organism>
<evidence type="ECO:0000313" key="2">
    <source>
        <dbReference type="EMBL" id="EPS95880.1"/>
    </source>
</evidence>
<dbReference type="OrthoDB" id="2322499at2759"/>
<dbReference type="InterPro" id="IPR001810">
    <property type="entry name" value="F-box_dom"/>
</dbReference>
<dbReference type="SUPFAM" id="SSF81383">
    <property type="entry name" value="F-box domain"/>
    <property type="match status" value="1"/>
</dbReference>
<dbReference type="InterPro" id="IPR036047">
    <property type="entry name" value="F-box-like_dom_sf"/>
</dbReference>
<dbReference type="InParanoid" id="S8F274"/>
<dbReference type="Proteomes" id="UP000015241">
    <property type="component" value="Unassembled WGS sequence"/>
</dbReference>